<evidence type="ECO:0000256" key="14">
    <source>
        <dbReference type="SAM" id="Phobius"/>
    </source>
</evidence>
<dbReference type="PANTHER" id="PTHR14009:SF31">
    <property type="entry name" value="MITOCHONDRIAL PROTON_CALCIUM EXCHANGER PROTEIN"/>
    <property type="match status" value="1"/>
</dbReference>
<comment type="subcellular location">
    <subcellularLocation>
        <location evidence="1">Mitochondrion inner membrane</location>
        <topology evidence="1">Single-pass membrane protein</topology>
    </subcellularLocation>
</comment>
<proteinExistence type="inferred from homology"/>
<keyword evidence="18" id="KW-1185">Reference proteome</keyword>
<evidence type="ECO:0000256" key="8">
    <source>
        <dbReference type="ARBA" id="ARBA00023128"/>
    </source>
</evidence>
<dbReference type="Proteomes" id="UP000507245">
    <property type="component" value="Unassembled WGS sequence"/>
</dbReference>
<dbReference type="PROSITE" id="PS51758">
    <property type="entry name" value="LETM1_RBD"/>
    <property type="match status" value="1"/>
</dbReference>
<dbReference type="InterPro" id="IPR044202">
    <property type="entry name" value="LETM1/MDM38-like"/>
</dbReference>
<evidence type="ECO:0000256" key="11">
    <source>
        <dbReference type="PROSITE-ProRule" id="PRU01094"/>
    </source>
</evidence>
<comment type="similarity">
    <text evidence="2">Belongs to the LETM1 family.</text>
</comment>
<dbReference type="AlphaFoldDB" id="A0A6J5Y5L4"/>
<dbReference type="GO" id="GO:0030003">
    <property type="term" value="P:intracellular monoatomic cation homeostasis"/>
    <property type="evidence" value="ECO:0007669"/>
    <property type="project" value="TreeGrafter"/>
</dbReference>
<keyword evidence="6" id="KW-0999">Mitochondrion inner membrane</keyword>
<dbReference type="OrthoDB" id="275278at2759"/>
<dbReference type="GO" id="GO:0043022">
    <property type="term" value="F:ribosome binding"/>
    <property type="evidence" value="ECO:0007669"/>
    <property type="project" value="InterPro"/>
</dbReference>
<evidence type="ECO:0000256" key="6">
    <source>
        <dbReference type="ARBA" id="ARBA00022792"/>
    </source>
</evidence>
<keyword evidence="7 14" id="KW-1133">Transmembrane helix</keyword>
<evidence type="ECO:0000259" key="16">
    <source>
        <dbReference type="PROSITE" id="PS51758"/>
    </source>
</evidence>
<protein>
    <recommendedName>
        <fullName evidence="3">Mitochondrial proton/calcium exchanger protein</fullName>
    </recommendedName>
    <alternativeName>
        <fullName evidence="10">Leucine zipper-EF-hand-containing transmembrane protein 1</fullName>
    </alternativeName>
</protein>
<dbReference type="InterPro" id="IPR011992">
    <property type="entry name" value="EF-hand-dom_pair"/>
</dbReference>
<name>A0A6J5Y5L4_PRUAR</name>
<keyword evidence="4" id="KW-0813">Transport</keyword>
<evidence type="ECO:0000256" key="12">
    <source>
        <dbReference type="SAM" id="Coils"/>
    </source>
</evidence>
<sequence length="668" mass="75431">MASRAMLRRKRIVTDYVTASSRTTPGFHWLGHYHGSQKSESKGFSSIIMHMHRGNNDDGDDKVSVAKDEFRRLGFISGTTVGLSHRWMSQSIRNASTAATAAAAAKQTEPIDNEENERLAAKKKKQASPEDCDQAVQGLSTAKAAKAKKLQESQKDKSAKPMLQKVWATFLGIGPALKAVASMSREDWAKKLVHWKTEIVSTLQHYWLGFKLLGVDVRICSRLLLKLARGKTLSRREKQQLTRTTADIFRLVPFAVFIVVPFMEFLLPVFLKLFPNMLPSTFQDKLKEEEALKRRLKARIEYAKFLQETAKEMAKEVQNSRSGETKQTAEDLDEFLNKVRTGARVSNEEILGFAKLFNDELTLDNISRPRLVNMCKYMNISPYGTDAYLRYMLRKRLHRAFIVSGRLDPADAVRATLSSLPDEVVDTVGVTSLPSEDSVSERRRKLDFLQMQEEMMKEEEEKEEEEQARMKEIKASEEDLALKEMTTPTAKEAQETSQGKDTRKGREALRNKSCIGCFGFCILSREREEFLRLVNKEIELYNSMVEKEGTDGEKDALKAYKAARDESDSTSVEAEGDEVSSALINKEIDDVDAHIGDRWQLLDRDFDGKVTPEEVAAAANYLKNTLGKEGVQELIGNLSKDKDGKILVEDIVRLGSRTEDANQAEEEG</sequence>
<evidence type="ECO:0000256" key="3">
    <source>
        <dbReference type="ARBA" id="ARBA00020557"/>
    </source>
</evidence>
<feature type="transmembrane region" description="Helical" evidence="14">
    <location>
        <begin position="248"/>
        <end position="271"/>
    </location>
</feature>
<dbReference type="Pfam" id="PF07766">
    <property type="entry name" value="LETM1_RBD"/>
    <property type="match status" value="1"/>
</dbReference>
<dbReference type="PANTHER" id="PTHR14009">
    <property type="entry name" value="LEUCINE ZIPPER-EF-HAND CONTAINING TRANSMEMBRANE PROTEIN"/>
    <property type="match status" value="1"/>
</dbReference>
<evidence type="ECO:0000313" key="17">
    <source>
        <dbReference type="EMBL" id="CAB4319275.1"/>
    </source>
</evidence>
<dbReference type="PROSITE" id="PS50222">
    <property type="entry name" value="EF_HAND_2"/>
    <property type="match status" value="1"/>
</dbReference>
<keyword evidence="12" id="KW-0175">Coiled coil</keyword>
<dbReference type="Pfam" id="PF13499">
    <property type="entry name" value="EF-hand_7"/>
    <property type="match status" value="1"/>
</dbReference>
<gene>
    <name evidence="17" type="ORF">ORAREDHAP_LOCUS46464</name>
</gene>
<feature type="region of interest" description="Disordered" evidence="13">
    <location>
        <begin position="484"/>
        <end position="506"/>
    </location>
</feature>
<organism evidence="17 18">
    <name type="scientific">Prunus armeniaca</name>
    <name type="common">Apricot</name>
    <name type="synonym">Armeniaca vulgaris</name>
    <dbReference type="NCBI Taxonomy" id="36596"/>
    <lineage>
        <taxon>Eukaryota</taxon>
        <taxon>Viridiplantae</taxon>
        <taxon>Streptophyta</taxon>
        <taxon>Embryophyta</taxon>
        <taxon>Tracheophyta</taxon>
        <taxon>Spermatophyta</taxon>
        <taxon>Magnoliopsida</taxon>
        <taxon>eudicotyledons</taxon>
        <taxon>Gunneridae</taxon>
        <taxon>Pentapetalae</taxon>
        <taxon>rosids</taxon>
        <taxon>fabids</taxon>
        <taxon>Rosales</taxon>
        <taxon>Rosaceae</taxon>
        <taxon>Amygdaloideae</taxon>
        <taxon>Amygdaleae</taxon>
        <taxon>Prunus</taxon>
    </lineage>
</organism>
<evidence type="ECO:0000256" key="2">
    <source>
        <dbReference type="ARBA" id="ARBA00009584"/>
    </source>
</evidence>
<evidence type="ECO:0000256" key="4">
    <source>
        <dbReference type="ARBA" id="ARBA00022449"/>
    </source>
</evidence>
<evidence type="ECO:0000256" key="10">
    <source>
        <dbReference type="ARBA" id="ARBA00031360"/>
    </source>
</evidence>
<keyword evidence="4" id="KW-0050">Antiport</keyword>
<reference evidence="18" key="1">
    <citation type="journal article" date="2020" name="Genome Biol.">
        <title>Gamete binning: chromosome-level and haplotype-resolved genome assembly enabled by high-throughput single-cell sequencing of gamete genomes.</title>
        <authorList>
            <person name="Campoy J.A."/>
            <person name="Sun H."/>
            <person name="Goel M."/>
            <person name="Jiao W.-B."/>
            <person name="Folz-Donahue K."/>
            <person name="Wang N."/>
            <person name="Rubio M."/>
            <person name="Liu C."/>
            <person name="Kukat C."/>
            <person name="Ruiz D."/>
            <person name="Huettel B."/>
            <person name="Schneeberger K."/>
        </authorList>
    </citation>
    <scope>NUCLEOTIDE SEQUENCE [LARGE SCALE GENOMIC DNA]</scope>
    <source>
        <strain evidence="18">cv. Rojo Pasion</strain>
    </source>
</reference>
<dbReference type="GO" id="GO:0015297">
    <property type="term" value="F:antiporter activity"/>
    <property type="evidence" value="ECO:0007669"/>
    <property type="project" value="UniProtKB-KW"/>
</dbReference>
<feature type="coiled-coil region" evidence="12">
    <location>
        <begin position="446"/>
        <end position="476"/>
    </location>
</feature>
<accession>A0A6J5Y5L4</accession>
<keyword evidence="5 14" id="KW-0812">Transmembrane</keyword>
<dbReference type="EMBL" id="CAEKKB010000007">
    <property type="protein sequence ID" value="CAB4319275.1"/>
    <property type="molecule type" value="Genomic_DNA"/>
</dbReference>
<feature type="compositionally biased region" description="Basic and acidic residues" evidence="13">
    <location>
        <begin position="492"/>
        <end position="506"/>
    </location>
</feature>
<evidence type="ECO:0000256" key="9">
    <source>
        <dbReference type="ARBA" id="ARBA00023136"/>
    </source>
</evidence>
<evidence type="ECO:0000256" key="1">
    <source>
        <dbReference type="ARBA" id="ARBA00004434"/>
    </source>
</evidence>
<dbReference type="InterPro" id="IPR033122">
    <property type="entry name" value="LETM1-like_RBD"/>
</dbReference>
<evidence type="ECO:0000313" key="18">
    <source>
        <dbReference type="Proteomes" id="UP000507245"/>
    </source>
</evidence>
<dbReference type="GO" id="GO:0005743">
    <property type="term" value="C:mitochondrial inner membrane"/>
    <property type="evidence" value="ECO:0007669"/>
    <property type="project" value="UniProtKB-SubCell"/>
</dbReference>
<dbReference type="SUPFAM" id="SSF47473">
    <property type="entry name" value="EF-hand"/>
    <property type="match status" value="1"/>
</dbReference>
<dbReference type="Gene3D" id="1.10.238.10">
    <property type="entry name" value="EF-hand"/>
    <property type="match status" value="1"/>
</dbReference>
<evidence type="ECO:0000256" key="7">
    <source>
        <dbReference type="ARBA" id="ARBA00022989"/>
    </source>
</evidence>
<dbReference type="GO" id="GO:0005509">
    <property type="term" value="F:calcium ion binding"/>
    <property type="evidence" value="ECO:0007669"/>
    <property type="project" value="InterPro"/>
</dbReference>
<dbReference type="InterPro" id="IPR002048">
    <property type="entry name" value="EF_hand_dom"/>
</dbReference>
<evidence type="ECO:0000256" key="13">
    <source>
        <dbReference type="SAM" id="MobiDB-lite"/>
    </source>
</evidence>
<feature type="domain" description="Letm1 RBD" evidence="16">
    <location>
        <begin position="294"/>
        <end position="495"/>
    </location>
</feature>
<evidence type="ECO:0000259" key="15">
    <source>
        <dbReference type="PROSITE" id="PS50222"/>
    </source>
</evidence>
<feature type="domain" description="EF-hand" evidence="15">
    <location>
        <begin position="590"/>
        <end position="625"/>
    </location>
</feature>
<keyword evidence="9 14" id="KW-0472">Membrane</keyword>
<evidence type="ECO:0000256" key="5">
    <source>
        <dbReference type="ARBA" id="ARBA00022692"/>
    </source>
</evidence>
<keyword evidence="8 11" id="KW-0496">Mitochondrion</keyword>